<dbReference type="GO" id="GO:0032259">
    <property type="term" value="P:methylation"/>
    <property type="evidence" value="ECO:0007669"/>
    <property type="project" value="UniProtKB-KW"/>
</dbReference>
<sequence length="231" mass="26176">MLFFNKKPTKSNQWLKKSYSQSGEDLIVKFIFDNLGISQPTYIDIGAHHPYYLSNTALFYELGSRGINIEPDPSLFKAFLKEREQDKNINVGIGVEKGLADFYIISVPTLNTFSKTEAENYINEGDYRITEVVKIPVNSLKNIIQDHNSGRFPQFLNVDAEGIDELIIRSINYDESYPLVICIETLSFSSSGSGVKNTAITDYLTQKGYMVYADTNINTILVKKDVWQGKL</sequence>
<evidence type="ECO:0000313" key="2">
    <source>
        <dbReference type="EMBL" id="MBD1386777.1"/>
    </source>
</evidence>
<dbReference type="NCBIfam" id="TIGR01444">
    <property type="entry name" value="fkbM_fam"/>
    <property type="match status" value="1"/>
</dbReference>
<dbReference type="InterPro" id="IPR006342">
    <property type="entry name" value="FkbM_mtfrase"/>
</dbReference>
<dbReference type="GO" id="GO:0008168">
    <property type="term" value="F:methyltransferase activity"/>
    <property type="evidence" value="ECO:0007669"/>
    <property type="project" value="UniProtKB-KW"/>
</dbReference>
<reference evidence="2 3" key="1">
    <citation type="submission" date="2020-09" db="EMBL/GenBank/DDBJ databases">
        <title>Novel species of Mucilaginibacter isolated from a glacier on the Tibetan Plateau.</title>
        <authorList>
            <person name="Liu Q."/>
            <person name="Xin Y.-H."/>
        </authorList>
    </citation>
    <scope>NUCLEOTIDE SEQUENCE [LARGE SCALE GENOMIC DNA]</scope>
    <source>
        <strain evidence="2 3">CGMCC 1.13878</strain>
    </source>
</reference>
<keyword evidence="2" id="KW-0489">Methyltransferase</keyword>
<accession>A0ABR7XAB9</accession>
<keyword evidence="2" id="KW-0808">Transferase</keyword>
<dbReference type="Proteomes" id="UP000618754">
    <property type="component" value="Unassembled WGS sequence"/>
</dbReference>
<dbReference type="SUPFAM" id="SSF53335">
    <property type="entry name" value="S-adenosyl-L-methionine-dependent methyltransferases"/>
    <property type="match status" value="1"/>
</dbReference>
<evidence type="ECO:0000313" key="3">
    <source>
        <dbReference type="Proteomes" id="UP000618754"/>
    </source>
</evidence>
<organism evidence="2 3">
    <name type="scientific">Mucilaginibacter rigui</name>
    <dbReference type="NCBI Taxonomy" id="534635"/>
    <lineage>
        <taxon>Bacteria</taxon>
        <taxon>Pseudomonadati</taxon>
        <taxon>Bacteroidota</taxon>
        <taxon>Sphingobacteriia</taxon>
        <taxon>Sphingobacteriales</taxon>
        <taxon>Sphingobacteriaceae</taxon>
        <taxon>Mucilaginibacter</taxon>
    </lineage>
</organism>
<protein>
    <submittedName>
        <fullName evidence="2">FkbM family methyltransferase</fullName>
    </submittedName>
</protein>
<feature type="domain" description="Methyltransferase FkbM" evidence="1">
    <location>
        <begin position="44"/>
        <end position="209"/>
    </location>
</feature>
<dbReference type="Pfam" id="PF05050">
    <property type="entry name" value="Methyltransf_21"/>
    <property type="match status" value="1"/>
</dbReference>
<name>A0ABR7XAB9_9SPHI</name>
<gene>
    <name evidence="2" type="ORF">IDJ75_15950</name>
</gene>
<keyword evidence="3" id="KW-1185">Reference proteome</keyword>
<comment type="caution">
    <text evidence="2">The sequence shown here is derived from an EMBL/GenBank/DDBJ whole genome shotgun (WGS) entry which is preliminary data.</text>
</comment>
<dbReference type="Gene3D" id="3.40.50.150">
    <property type="entry name" value="Vaccinia Virus protein VP39"/>
    <property type="match status" value="1"/>
</dbReference>
<dbReference type="RefSeq" id="WP_191176607.1">
    <property type="nucleotide sequence ID" value="NZ_JACWMW010000003.1"/>
</dbReference>
<proteinExistence type="predicted"/>
<evidence type="ECO:0000259" key="1">
    <source>
        <dbReference type="Pfam" id="PF05050"/>
    </source>
</evidence>
<dbReference type="InterPro" id="IPR029063">
    <property type="entry name" value="SAM-dependent_MTases_sf"/>
</dbReference>
<dbReference type="EMBL" id="JACWMW010000003">
    <property type="protein sequence ID" value="MBD1386777.1"/>
    <property type="molecule type" value="Genomic_DNA"/>
</dbReference>